<evidence type="ECO:0000313" key="1">
    <source>
        <dbReference type="EMBL" id="SET63248.1"/>
    </source>
</evidence>
<dbReference type="AlphaFoldDB" id="A0A1I0FXG6"/>
<dbReference type="Gene3D" id="3.40.50.2000">
    <property type="entry name" value="Glycogen Phosphorylase B"/>
    <property type="match status" value="1"/>
</dbReference>
<dbReference type="STRING" id="1123402.SAMN02583745_02932"/>
<organism evidence="1 2">
    <name type="scientific">Thorsellia anophelis DSM 18579</name>
    <dbReference type="NCBI Taxonomy" id="1123402"/>
    <lineage>
        <taxon>Bacteria</taxon>
        <taxon>Pseudomonadati</taxon>
        <taxon>Pseudomonadota</taxon>
        <taxon>Gammaproteobacteria</taxon>
        <taxon>Enterobacterales</taxon>
        <taxon>Thorselliaceae</taxon>
        <taxon>Thorsellia</taxon>
    </lineage>
</organism>
<accession>A0A1I0FXG6</accession>
<evidence type="ECO:0000313" key="2">
    <source>
        <dbReference type="Proteomes" id="UP000242642"/>
    </source>
</evidence>
<keyword evidence="2" id="KW-1185">Reference proteome</keyword>
<reference evidence="2" key="1">
    <citation type="submission" date="2016-10" db="EMBL/GenBank/DDBJ databases">
        <authorList>
            <person name="Varghese N."/>
            <person name="Submissions S."/>
        </authorList>
    </citation>
    <scope>NUCLEOTIDE SEQUENCE [LARGE SCALE GENOMIC DNA]</scope>
    <source>
        <strain evidence="2">DSM 18579</strain>
    </source>
</reference>
<dbReference type="OrthoDB" id="9797795at2"/>
<dbReference type="RefSeq" id="WP_143047688.1">
    <property type="nucleotide sequence ID" value="NZ_FOHV01000052.1"/>
</dbReference>
<dbReference type="Proteomes" id="UP000242642">
    <property type="component" value="Unassembled WGS sequence"/>
</dbReference>
<sequence length="48" mass="5611">MNKILVVRLDFIGDLIVTTAFIDALHKQYPSAQTFVGSYKLLIWFYLF</sequence>
<protein>
    <submittedName>
        <fullName evidence="1">Uncharacterized protein</fullName>
    </submittedName>
</protein>
<gene>
    <name evidence="1" type="ORF">SAMN02583745_02932</name>
</gene>
<proteinExistence type="predicted"/>
<dbReference type="SUPFAM" id="SSF53756">
    <property type="entry name" value="UDP-Glycosyltransferase/glycogen phosphorylase"/>
    <property type="match status" value="1"/>
</dbReference>
<dbReference type="EMBL" id="FOHV01000052">
    <property type="protein sequence ID" value="SET63248.1"/>
    <property type="molecule type" value="Genomic_DNA"/>
</dbReference>
<name>A0A1I0FXG6_9GAMM</name>